<proteinExistence type="predicted"/>
<comment type="caution">
    <text evidence="2">The sequence shown here is derived from an EMBL/GenBank/DDBJ whole genome shotgun (WGS) entry which is preliminary data.</text>
</comment>
<name>A0A975ZMC0_9RHOB</name>
<evidence type="ECO:0000313" key="3">
    <source>
        <dbReference type="Proteomes" id="UP000182932"/>
    </source>
</evidence>
<organism evidence="2 3">
    <name type="scientific">Marinovum algicola</name>
    <dbReference type="NCBI Taxonomy" id="42444"/>
    <lineage>
        <taxon>Bacteria</taxon>
        <taxon>Pseudomonadati</taxon>
        <taxon>Pseudomonadota</taxon>
        <taxon>Alphaproteobacteria</taxon>
        <taxon>Rhodobacterales</taxon>
        <taxon>Roseobacteraceae</taxon>
        <taxon>Marinovum</taxon>
    </lineage>
</organism>
<keyword evidence="1" id="KW-0732">Signal</keyword>
<dbReference type="AlphaFoldDB" id="A0A975ZMC0"/>
<dbReference type="RefSeq" id="WP_074835373.1">
    <property type="nucleotide sequence ID" value="NZ_CATLQZ010000001.1"/>
</dbReference>
<reference evidence="2 3" key="1">
    <citation type="submission" date="2016-10" db="EMBL/GenBank/DDBJ databases">
        <authorList>
            <person name="Varghese N."/>
            <person name="Submissions S."/>
        </authorList>
    </citation>
    <scope>NUCLEOTIDE SEQUENCE [LARGE SCALE GENOMIC DNA]</scope>
    <source>
        <strain evidence="2 3">FF3</strain>
    </source>
</reference>
<feature type="signal peptide" evidence="1">
    <location>
        <begin position="1"/>
        <end position="18"/>
    </location>
</feature>
<dbReference type="PROSITE" id="PS51257">
    <property type="entry name" value="PROKAR_LIPOPROTEIN"/>
    <property type="match status" value="1"/>
</dbReference>
<gene>
    <name evidence="2" type="ORF">SAMN04487940_102470</name>
</gene>
<feature type="chain" id="PRO_5037998456" evidence="1">
    <location>
        <begin position="19"/>
        <end position="163"/>
    </location>
</feature>
<accession>A0A975ZMC0</accession>
<keyword evidence="3" id="KW-1185">Reference proteome</keyword>
<dbReference type="EMBL" id="FNYY01000002">
    <property type="protein sequence ID" value="SEI95540.1"/>
    <property type="molecule type" value="Genomic_DNA"/>
</dbReference>
<dbReference type="GeneID" id="80817321"/>
<evidence type="ECO:0000256" key="1">
    <source>
        <dbReference type="SAM" id="SignalP"/>
    </source>
</evidence>
<dbReference type="Proteomes" id="UP000182932">
    <property type="component" value="Unassembled WGS sequence"/>
</dbReference>
<evidence type="ECO:0000313" key="2">
    <source>
        <dbReference type="EMBL" id="SEI95540.1"/>
    </source>
</evidence>
<protein>
    <submittedName>
        <fullName evidence="2">Uncharacterized protein</fullName>
    </submittedName>
</protein>
<sequence>MFRSLALAAICLPMGAAAACYGDAGTPLFHCTVEGGKTEIRVCLQDSAAYYAYGPPGRAPDIVFSRHVQDIHMTPWPGISRTYWEELAFANGAFEYRIHHSFDRNGELPQDGTLTVTRNGLQIAELTCAAGTISTADFSPLFDAKEESGQCWSFDSRSWGRCP</sequence>